<gene>
    <name evidence="3" type="ORF">A6768_25030</name>
</gene>
<keyword evidence="3" id="KW-0808">Transferase</keyword>
<evidence type="ECO:0000313" key="4">
    <source>
        <dbReference type="Proteomes" id="UP000219422"/>
    </source>
</evidence>
<dbReference type="GO" id="GO:0016757">
    <property type="term" value="F:glycosyltransferase activity"/>
    <property type="evidence" value="ECO:0007669"/>
    <property type="project" value="InterPro"/>
</dbReference>
<feature type="domain" description="Glycosyltransferase subfamily 4-like N-terminal" evidence="2">
    <location>
        <begin position="20"/>
        <end position="184"/>
    </location>
</feature>
<evidence type="ECO:0000259" key="1">
    <source>
        <dbReference type="Pfam" id="PF00534"/>
    </source>
</evidence>
<dbReference type="PANTHER" id="PTHR12526:SF637">
    <property type="entry name" value="GLYCOSYLTRANSFERASE EPSF-RELATED"/>
    <property type="match status" value="1"/>
</dbReference>
<dbReference type="KEGG" id="sya:A6768_25030"/>
<dbReference type="InterPro" id="IPR028098">
    <property type="entry name" value="Glyco_trans_4-like_N"/>
</dbReference>
<sequence length="406" mass="44843">MLFSGGYMKIVHIITRFIRGGADENTLYSCNGQAEQGHEVYLMYGRENHADILGRLHPDVRPICIDALVREVSPVKDLQALLDMGLRLRKIRPDIVHTHTSKAGFVGRLAAMFSQSPIIVHGVHILPFLNVGPMERRIYLACEKMLSPVTDAFVDVSAGMKTECLVNRIGDEDRHHVIPSGMDVAAFQQAEPLSEAELAAMAEAPVMGWADAQVMLMVAAFEERKRHVEFLDIFARIVAANPRACLLLAGAGPLEPAIRARIDALGLAGHVRVIGFRKDIARWIKTAQLCILSSEREGLPRVIVQYALGGKPIIATDLPGIDFIVQNDVTGFRVDTVEAMERPINLVLSHEPTSERLEQGVRGIDLSPWSVSSMNERLEALYADLWDRKIGPRQNGAEAFPAVRQA</sequence>
<dbReference type="Pfam" id="PF13439">
    <property type="entry name" value="Glyco_transf_4"/>
    <property type="match status" value="1"/>
</dbReference>
<dbReference type="AlphaFoldDB" id="A0A291N715"/>
<reference evidence="3 4" key="1">
    <citation type="submission" date="2017-10" db="EMBL/GenBank/DDBJ databases">
        <title>Sphingobium yanoikuyae S72.</title>
        <authorList>
            <person name="Sanchez E."/>
            <person name="Bustos P."/>
            <person name="Mendoza P."/>
            <person name="Guo X."/>
            <person name="Mendoza A."/>
        </authorList>
    </citation>
    <scope>NUCLEOTIDE SEQUENCE [LARGE SCALE GENOMIC DNA]</scope>
    <source>
        <strain evidence="3 4">S72</strain>
    </source>
</reference>
<protein>
    <submittedName>
        <fullName evidence="3">Glycosyltransferase family 1 protein</fullName>
    </submittedName>
</protein>
<dbReference type="PANTHER" id="PTHR12526">
    <property type="entry name" value="GLYCOSYLTRANSFERASE"/>
    <property type="match status" value="1"/>
</dbReference>
<dbReference type="InterPro" id="IPR001296">
    <property type="entry name" value="Glyco_trans_1"/>
</dbReference>
<dbReference type="Gene3D" id="3.40.50.2000">
    <property type="entry name" value="Glycogen Phosphorylase B"/>
    <property type="match status" value="2"/>
</dbReference>
<name>A0A291N715_SPHYA</name>
<accession>A0A291N715</accession>
<dbReference type="SUPFAM" id="SSF53756">
    <property type="entry name" value="UDP-Glycosyltransferase/glycogen phosphorylase"/>
    <property type="match status" value="1"/>
</dbReference>
<proteinExistence type="predicted"/>
<evidence type="ECO:0000313" key="3">
    <source>
        <dbReference type="EMBL" id="ATI82940.1"/>
    </source>
</evidence>
<feature type="domain" description="Glycosyl transferase family 1" evidence="1">
    <location>
        <begin position="212"/>
        <end position="359"/>
    </location>
</feature>
<dbReference type="EMBL" id="CP023741">
    <property type="protein sequence ID" value="ATI82940.1"/>
    <property type="molecule type" value="Genomic_DNA"/>
</dbReference>
<evidence type="ECO:0000259" key="2">
    <source>
        <dbReference type="Pfam" id="PF13439"/>
    </source>
</evidence>
<dbReference type="Pfam" id="PF00534">
    <property type="entry name" value="Glycos_transf_1"/>
    <property type="match status" value="1"/>
</dbReference>
<organism evidence="3 4">
    <name type="scientific">Sphingobium yanoikuyae</name>
    <name type="common">Sphingomonas yanoikuyae</name>
    <dbReference type="NCBI Taxonomy" id="13690"/>
    <lineage>
        <taxon>Bacteria</taxon>
        <taxon>Pseudomonadati</taxon>
        <taxon>Pseudomonadota</taxon>
        <taxon>Alphaproteobacteria</taxon>
        <taxon>Sphingomonadales</taxon>
        <taxon>Sphingomonadaceae</taxon>
        <taxon>Sphingobium</taxon>
    </lineage>
</organism>
<dbReference type="Proteomes" id="UP000219422">
    <property type="component" value="Chromosome"/>
</dbReference>